<dbReference type="EMBL" id="VKHT01000035">
    <property type="protein sequence ID" value="MBB0243016.1"/>
    <property type="molecule type" value="Genomic_DNA"/>
</dbReference>
<dbReference type="Pfam" id="PF01933">
    <property type="entry name" value="CofD"/>
    <property type="match status" value="1"/>
</dbReference>
<feature type="compositionally biased region" description="Basic and acidic residues" evidence="3">
    <location>
        <begin position="1"/>
        <end position="10"/>
    </location>
</feature>
<comment type="subcellular location">
    <subcellularLocation>
        <location evidence="2">Cytoplasm</location>
    </subcellularLocation>
</comment>
<comment type="function">
    <text evidence="2">Required for morphogenesis under gluconeogenic growth conditions.</text>
</comment>
<reference evidence="5" key="1">
    <citation type="submission" date="2019-10" db="EMBL/GenBank/DDBJ databases">
        <title>Streptomyces sp. nov., a novel actinobacterium isolated from alkaline environment.</title>
        <authorList>
            <person name="Golinska P."/>
        </authorList>
    </citation>
    <scope>NUCLEOTIDE SEQUENCE [LARGE SCALE GENOMIC DNA]</scope>
    <source>
        <strain evidence="5">DSM 42118</strain>
    </source>
</reference>
<dbReference type="InterPro" id="IPR038136">
    <property type="entry name" value="CofD-like_dom_sf"/>
</dbReference>
<comment type="caution">
    <text evidence="4">The sequence shown here is derived from an EMBL/GenBank/DDBJ whole genome shotgun (WGS) entry which is preliminary data.</text>
</comment>
<organism evidence="4 5">
    <name type="scientific">Streptomyces alkaliphilus</name>
    <dbReference type="NCBI Taxonomy" id="1472722"/>
    <lineage>
        <taxon>Bacteria</taxon>
        <taxon>Bacillati</taxon>
        <taxon>Actinomycetota</taxon>
        <taxon>Actinomycetes</taxon>
        <taxon>Kitasatosporales</taxon>
        <taxon>Streptomycetaceae</taxon>
        <taxon>Streptomyces</taxon>
    </lineage>
</organism>
<comment type="similarity">
    <text evidence="2">Belongs to the gluconeogenesis factor family.</text>
</comment>
<dbReference type="CDD" id="cd07187">
    <property type="entry name" value="YvcK_like"/>
    <property type="match status" value="1"/>
</dbReference>
<feature type="compositionally biased region" description="Low complexity" evidence="3">
    <location>
        <begin position="11"/>
        <end position="29"/>
    </location>
</feature>
<gene>
    <name evidence="4" type="primary">yvcK</name>
    <name evidence="4" type="ORF">FNQ90_02550</name>
</gene>
<keyword evidence="5" id="KW-1185">Reference proteome</keyword>
<dbReference type="RefSeq" id="WP_182604743.1">
    <property type="nucleotide sequence ID" value="NZ_VKHT01000035.1"/>
</dbReference>
<dbReference type="InterPro" id="IPR002882">
    <property type="entry name" value="CofD"/>
</dbReference>
<evidence type="ECO:0000256" key="2">
    <source>
        <dbReference type="HAMAP-Rule" id="MF_00973"/>
    </source>
</evidence>
<accession>A0A7W3TA25</accession>
<protein>
    <recommendedName>
        <fullName evidence="2">Putative gluconeogenesis factor</fullName>
    </recommendedName>
</protein>
<name>A0A7W3TA25_9ACTN</name>
<dbReference type="AlphaFoldDB" id="A0A7W3TA25"/>
<evidence type="ECO:0000313" key="5">
    <source>
        <dbReference type="Proteomes" id="UP000538929"/>
    </source>
</evidence>
<dbReference type="NCBIfam" id="TIGR01826">
    <property type="entry name" value="CofD_related"/>
    <property type="match status" value="1"/>
</dbReference>
<dbReference type="PANTHER" id="PTHR30135">
    <property type="entry name" value="UNCHARACTERIZED PROTEIN YVCK-RELATED"/>
    <property type="match status" value="1"/>
</dbReference>
<dbReference type="PANTHER" id="PTHR30135:SF3">
    <property type="entry name" value="GLUCONEOGENESIS FACTOR-RELATED"/>
    <property type="match status" value="1"/>
</dbReference>
<evidence type="ECO:0000313" key="4">
    <source>
        <dbReference type="EMBL" id="MBB0243016.1"/>
    </source>
</evidence>
<proteinExistence type="inferred from homology"/>
<dbReference type="GO" id="GO:0005737">
    <property type="term" value="C:cytoplasm"/>
    <property type="evidence" value="ECO:0007669"/>
    <property type="project" value="UniProtKB-SubCell"/>
</dbReference>
<dbReference type="Proteomes" id="UP000538929">
    <property type="component" value="Unassembled WGS sequence"/>
</dbReference>
<dbReference type="GO" id="GO:0008360">
    <property type="term" value="P:regulation of cell shape"/>
    <property type="evidence" value="ECO:0007669"/>
    <property type="project" value="UniProtKB-UniRule"/>
</dbReference>
<dbReference type="InterPro" id="IPR010119">
    <property type="entry name" value="Gluconeogen_factor"/>
</dbReference>
<dbReference type="GO" id="GO:0043743">
    <property type="term" value="F:LPPG:FO 2-phospho-L-lactate transferase activity"/>
    <property type="evidence" value="ECO:0007669"/>
    <property type="project" value="InterPro"/>
</dbReference>
<dbReference type="SUPFAM" id="SSF142338">
    <property type="entry name" value="CofD-like"/>
    <property type="match status" value="1"/>
</dbReference>
<sequence>MPPGGREPRRSPGGARPVRVLRPGRAPGRPGRGARGAGPPKVVALGGGRGLSASLTALRRITGEDLTAVVTVADDGGSSGRLRDELGVLPPGDLRKALAALCGDDEWGRTWARLVQHRFTSRGELHDHAVGNLLIVALWEQLGDHVAALDLVGRLLGARGRVLPMAGVPLELCAEVRGHDPARPGETSLVCGQATVALTSGEVQRVRLTPPDPPAVPEAVAAIREADWVILGPGSWFTSVIPHLLVPDLLSALTETRARRVLCLNLAPQPGETDGFSPQRHVEVLVQHAPKLTFDVVLADTAATRDHQAGLEEAAERIGAVVQRAPVAARDTTPRHDPELLAAAYDRIFRMHGRIGPWR</sequence>
<dbReference type="Gene3D" id="3.40.50.10680">
    <property type="entry name" value="CofD-like domains"/>
    <property type="match status" value="1"/>
</dbReference>
<evidence type="ECO:0000256" key="3">
    <source>
        <dbReference type="SAM" id="MobiDB-lite"/>
    </source>
</evidence>
<feature type="region of interest" description="Disordered" evidence="3">
    <location>
        <begin position="1"/>
        <end position="41"/>
    </location>
</feature>
<evidence type="ECO:0000256" key="1">
    <source>
        <dbReference type="ARBA" id="ARBA00022490"/>
    </source>
</evidence>
<keyword evidence="1 2" id="KW-0963">Cytoplasm</keyword>
<dbReference type="HAMAP" id="MF_00973">
    <property type="entry name" value="Gluconeogen_factor"/>
    <property type="match status" value="1"/>
</dbReference>